<dbReference type="InterPro" id="IPR003034">
    <property type="entry name" value="SAP_dom"/>
</dbReference>
<dbReference type="GO" id="GO:0061665">
    <property type="term" value="F:SUMO ligase activity"/>
    <property type="evidence" value="ECO:0007669"/>
    <property type="project" value="TreeGrafter"/>
</dbReference>
<evidence type="ECO:0000256" key="5">
    <source>
        <dbReference type="ARBA" id="ARBA00022723"/>
    </source>
</evidence>
<dbReference type="RefSeq" id="XP_056510439.1">
    <property type="nucleotide sequence ID" value="XM_056657639.1"/>
</dbReference>
<dbReference type="Gene3D" id="2.60.120.780">
    <property type="entry name" value="PINIT domain"/>
    <property type="match status" value="1"/>
</dbReference>
<dbReference type="OrthoDB" id="28127at2759"/>
<dbReference type="SUPFAM" id="SSF68906">
    <property type="entry name" value="SAP domain"/>
    <property type="match status" value="1"/>
</dbReference>
<dbReference type="InterPro" id="IPR038654">
    <property type="entry name" value="PINIT_sf"/>
</dbReference>
<feature type="domain" description="PINIT" evidence="14">
    <location>
        <begin position="113"/>
        <end position="281"/>
    </location>
</feature>
<dbReference type="PROSITE" id="PS51466">
    <property type="entry name" value="PINIT"/>
    <property type="match status" value="1"/>
</dbReference>
<reference evidence="15" key="1">
    <citation type="submission" date="2022-11" db="EMBL/GenBank/DDBJ databases">
        <authorList>
            <person name="Petersen C."/>
        </authorList>
    </citation>
    <scope>NUCLEOTIDE SEQUENCE</scope>
    <source>
        <strain evidence="15">IBT 34128</strain>
    </source>
</reference>
<dbReference type="Pfam" id="PF02037">
    <property type="entry name" value="SAP"/>
    <property type="match status" value="1"/>
</dbReference>
<dbReference type="EMBL" id="JAPMSZ010000009">
    <property type="protein sequence ID" value="KAJ5092244.1"/>
    <property type="molecule type" value="Genomic_DNA"/>
</dbReference>
<dbReference type="Gene3D" id="3.30.40.10">
    <property type="entry name" value="Zinc/RING finger domain, C3HC4 (zinc finger)"/>
    <property type="match status" value="1"/>
</dbReference>
<keyword evidence="6 10" id="KW-0863">Zinc-finger</keyword>
<dbReference type="SMART" id="SM00513">
    <property type="entry name" value="SAP"/>
    <property type="match status" value="1"/>
</dbReference>
<evidence type="ECO:0000256" key="11">
    <source>
        <dbReference type="SAM" id="MobiDB-lite"/>
    </source>
</evidence>
<keyword evidence="5" id="KW-0479">Metal-binding</keyword>
<evidence type="ECO:0000256" key="6">
    <source>
        <dbReference type="ARBA" id="ARBA00022771"/>
    </source>
</evidence>
<evidence type="ECO:0000256" key="2">
    <source>
        <dbReference type="ARBA" id="ARBA00004718"/>
    </source>
</evidence>
<dbReference type="PROSITE" id="PS50800">
    <property type="entry name" value="SAP"/>
    <property type="match status" value="1"/>
</dbReference>
<evidence type="ECO:0000256" key="3">
    <source>
        <dbReference type="ARBA" id="ARBA00005383"/>
    </source>
</evidence>
<evidence type="ECO:0000313" key="15">
    <source>
        <dbReference type="EMBL" id="KAJ5092244.1"/>
    </source>
</evidence>
<feature type="region of interest" description="Disordered" evidence="11">
    <location>
        <begin position="450"/>
        <end position="531"/>
    </location>
</feature>
<dbReference type="InterPro" id="IPR023321">
    <property type="entry name" value="PINIT"/>
</dbReference>
<dbReference type="AlphaFoldDB" id="A0A9W9F289"/>
<comment type="caution">
    <text evidence="15">The sequence shown here is derived from an EMBL/GenBank/DDBJ whole genome shotgun (WGS) entry which is preliminary data.</text>
</comment>
<dbReference type="Pfam" id="PF14324">
    <property type="entry name" value="PINIT"/>
    <property type="match status" value="1"/>
</dbReference>
<comment type="subcellular location">
    <subcellularLocation>
        <location evidence="1">Nucleus</location>
    </subcellularLocation>
</comment>
<protein>
    <submittedName>
        <fullName evidence="15">Transcriptional regulator family: Zinc finger MIZ-type</fullName>
    </submittedName>
</protein>
<dbReference type="InterPro" id="IPR036361">
    <property type="entry name" value="SAP_dom_sf"/>
</dbReference>
<dbReference type="Gene3D" id="1.10.720.30">
    <property type="entry name" value="SAP domain"/>
    <property type="match status" value="1"/>
</dbReference>
<reference evidence="15" key="2">
    <citation type="journal article" date="2023" name="IMA Fungus">
        <title>Comparative genomic study of the Penicillium genus elucidates a diverse pangenome and 15 lateral gene transfer events.</title>
        <authorList>
            <person name="Petersen C."/>
            <person name="Sorensen T."/>
            <person name="Nielsen M.R."/>
            <person name="Sondergaard T.E."/>
            <person name="Sorensen J.L."/>
            <person name="Fitzpatrick D.A."/>
            <person name="Frisvad J.C."/>
            <person name="Nielsen K.L."/>
        </authorList>
    </citation>
    <scope>NUCLEOTIDE SEQUENCE</scope>
    <source>
        <strain evidence="15">IBT 34128</strain>
    </source>
</reference>
<dbReference type="Pfam" id="PF02891">
    <property type="entry name" value="zf-MIZ"/>
    <property type="match status" value="1"/>
</dbReference>
<evidence type="ECO:0000313" key="16">
    <source>
        <dbReference type="Proteomes" id="UP001141434"/>
    </source>
</evidence>
<dbReference type="Proteomes" id="UP001141434">
    <property type="component" value="Unassembled WGS sequence"/>
</dbReference>
<evidence type="ECO:0000256" key="10">
    <source>
        <dbReference type="PROSITE-ProRule" id="PRU00452"/>
    </source>
</evidence>
<sequence>MATSAQSPEIPYFVGLIKTLTNTQLKDLLRNQGLQVSGVKAALQLRIIEYLERLSSLEGNTVRYDALKRSIHATAIPGSGAYHPSPGYQYQPPPSQPSPAQVRSAALGIFMPSHSYNPGPLVFKESPFYTVLEPLTSVVECKIREQTRDSIELKLVLSLPIISRLDRDPNLRVMVYCAADSGLKQYTKSDIAFPHQVELKANLDEVKANLRGLKNRPGTTQPADVTPYLRKKPNYSNNIVMTYALTQKARNLVSPAIGPMPGLGLTALQKFFVIANLVQRHPVEELVAQLQSRKLISKEQVIREMKNRANDSDIVATSSVMSLKCPLSTLRIQVPCRSVICTHNQCFDASSFLELQKQAPTWTCPVCSKSTSFESLQMDQYVDDILQSTSSDMDQVVIEPDGTWLTPDDAGSAKLAGGTPASEGDDDLIEIIEPSIAPVKQEPVPLSVSLARTPAQSRETSTPSSAARMSSKKRPATQVIDLISSGDESDESPAPPPKRPALDMAVRAWPRPSHHTSTSAPFNGGPHSSSN</sequence>
<dbReference type="InterPro" id="IPR004181">
    <property type="entry name" value="Znf_MIZ"/>
</dbReference>
<accession>A0A9W9F289</accession>
<dbReference type="GO" id="GO:0008270">
    <property type="term" value="F:zinc ion binding"/>
    <property type="evidence" value="ECO:0007669"/>
    <property type="project" value="UniProtKB-KW"/>
</dbReference>
<organism evidence="15 16">
    <name type="scientific">Penicillium alfredii</name>
    <dbReference type="NCBI Taxonomy" id="1506179"/>
    <lineage>
        <taxon>Eukaryota</taxon>
        <taxon>Fungi</taxon>
        <taxon>Dikarya</taxon>
        <taxon>Ascomycota</taxon>
        <taxon>Pezizomycotina</taxon>
        <taxon>Eurotiomycetes</taxon>
        <taxon>Eurotiomycetidae</taxon>
        <taxon>Eurotiales</taxon>
        <taxon>Aspergillaceae</taxon>
        <taxon>Penicillium</taxon>
    </lineage>
</organism>
<dbReference type="InterPro" id="IPR031141">
    <property type="entry name" value="SIZ1/2_SP-RING"/>
</dbReference>
<evidence type="ECO:0000256" key="4">
    <source>
        <dbReference type="ARBA" id="ARBA00022679"/>
    </source>
</evidence>
<evidence type="ECO:0000256" key="9">
    <source>
        <dbReference type="ARBA" id="ARBA00023242"/>
    </source>
</evidence>
<feature type="domain" description="SP-RING-type" evidence="13">
    <location>
        <begin position="310"/>
        <end position="395"/>
    </location>
</feature>
<keyword evidence="7" id="KW-0833">Ubl conjugation pathway</keyword>
<feature type="region of interest" description="Disordered" evidence="11">
    <location>
        <begin position="402"/>
        <end position="425"/>
    </location>
</feature>
<evidence type="ECO:0000259" key="13">
    <source>
        <dbReference type="PROSITE" id="PS51044"/>
    </source>
</evidence>
<evidence type="ECO:0000256" key="7">
    <source>
        <dbReference type="ARBA" id="ARBA00022786"/>
    </source>
</evidence>
<keyword evidence="9" id="KW-0539">Nucleus</keyword>
<gene>
    <name evidence="15" type="ORF">NUU61_007114</name>
</gene>
<name>A0A9W9F289_9EURO</name>
<dbReference type="PANTHER" id="PTHR10782:SF100">
    <property type="entry name" value="LIGASE SIZA, PUTATIVE (AFU_ORTHOLOGUE AFUA_6G05240)-RELATED"/>
    <property type="match status" value="1"/>
</dbReference>
<evidence type="ECO:0000259" key="12">
    <source>
        <dbReference type="PROSITE" id="PS50800"/>
    </source>
</evidence>
<keyword evidence="16" id="KW-1185">Reference proteome</keyword>
<dbReference type="GeneID" id="81396808"/>
<dbReference type="InterPro" id="IPR013083">
    <property type="entry name" value="Znf_RING/FYVE/PHD"/>
</dbReference>
<feature type="domain" description="SAP" evidence="12">
    <location>
        <begin position="17"/>
        <end position="51"/>
    </location>
</feature>
<dbReference type="GO" id="GO:0005634">
    <property type="term" value="C:nucleus"/>
    <property type="evidence" value="ECO:0007669"/>
    <property type="project" value="UniProtKB-SubCell"/>
</dbReference>
<feature type="compositionally biased region" description="Polar residues" evidence="11">
    <location>
        <begin position="515"/>
        <end position="531"/>
    </location>
</feature>
<feature type="compositionally biased region" description="Polar residues" evidence="11">
    <location>
        <begin position="454"/>
        <end position="468"/>
    </location>
</feature>
<evidence type="ECO:0000256" key="8">
    <source>
        <dbReference type="ARBA" id="ARBA00022833"/>
    </source>
</evidence>
<dbReference type="GO" id="GO:0000785">
    <property type="term" value="C:chromatin"/>
    <property type="evidence" value="ECO:0007669"/>
    <property type="project" value="TreeGrafter"/>
</dbReference>
<proteinExistence type="inferred from homology"/>
<dbReference type="CDD" id="cd16792">
    <property type="entry name" value="SP-RING_Siz-like"/>
    <property type="match status" value="1"/>
</dbReference>
<dbReference type="GO" id="GO:0016925">
    <property type="term" value="P:protein sumoylation"/>
    <property type="evidence" value="ECO:0007669"/>
    <property type="project" value="TreeGrafter"/>
</dbReference>
<dbReference type="PANTHER" id="PTHR10782">
    <property type="entry name" value="ZINC FINGER MIZ DOMAIN-CONTAINING PROTEIN"/>
    <property type="match status" value="1"/>
</dbReference>
<comment type="similarity">
    <text evidence="3">Belongs to the PIAS family.</text>
</comment>
<keyword evidence="8" id="KW-0862">Zinc</keyword>
<evidence type="ECO:0000259" key="14">
    <source>
        <dbReference type="PROSITE" id="PS51466"/>
    </source>
</evidence>
<comment type="pathway">
    <text evidence="2">Protein modification; protein sumoylation.</text>
</comment>
<keyword evidence="4" id="KW-0808">Transferase</keyword>
<dbReference type="PROSITE" id="PS51044">
    <property type="entry name" value="ZF_SP_RING"/>
    <property type="match status" value="1"/>
</dbReference>
<evidence type="ECO:0000256" key="1">
    <source>
        <dbReference type="ARBA" id="ARBA00004123"/>
    </source>
</evidence>